<reference evidence="6" key="1">
    <citation type="submission" date="2023-06" db="EMBL/GenBank/DDBJ databases">
        <title>Phylogenetic Diversity of Rhizobium strains.</title>
        <authorList>
            <person name="Moura F.T."/>
            <person name="Helene L.C.F."/>
            <person name="Hungria M."/>
        </authorList>
    </citation>
    <scope>NUCLEOTIDE SEQUENCE</scope>
    <source>
        <strain evidence="6">CCGE526</strain>
    </source>
</reference>
<organism evidence="6 7">
    <name type="scientific">Rhizobium mayense</name>
    <dbReference type="NCBI Taxonomy" id="1312184"/>
    <lineage>
        <taxon>Bacteria</taxon>
        <taxon>Pseudomonadati</taxon>
        <taxon>Pseudomonadota</taxon>
        <taxon>Alphaproteobacteria</taxon>
        <taxon>Hyphomicrobiales</taxon>
        <taxon>Rhizobiaceae</taxon>
        <taxon>Rhizobium/Agrobacterium group</taxon>
        <taxon>Rhizobium</taxon>
    </lineage>
</organism>
<evidence type="ECO:0000313" key="6">
    <source>
        <dbReference type="EMBL" id="MDL2403644.1"/>
    </source>
</evidence>
<dbReference type="RefSeq" id="WP_285873104.1">
    <property type="nucleotide sequence ID" value="NZ_JARFYM010000055.1"/>
</dbReference>
<name>A0ABT7K4U9_9HYPH</name>
<proteinExistence type="predicted"/>
<evidence type="ECO:0000256" key="1">
    <source>
        <dbReference type="ARBA" id="ARBA00004141"/>
    </source>
</evidence>
<comment type="caution">
    <text evidence="6">The sequence shown here is derived from an EMBL/GenBank/DDBJ whole genome shotgun (WGS) entry which is preliminary data.</text>
</comment>
<dbReference type="EMBL" id="JARFYM010000055">
    <property type="protein sequence ID" value="MDL2403644.1"/>
    <property type="molecule type" value="Genomic_DNA"/>
</dbReference>
<keyword evidence="3 5" id="KW-1133">Transmembrane helix</keyword>
<dbReference type="InterPro" id="IPR007269">
    <property type="entry name" value="ICMT_MeTrfase"/>
</dbReference>
<accession>A0ABT7K4U9</accession>
<evidence type="ECO:0000313" key="7">
    <source>
        <dbReference type="Proteomes" id="UP001172645"/>
    </source>
</evidence>
<evidence type="ECO:0000256" key="4">
    <source>
        <dbReference type="ARBA" id="ARBA00023136"/>
    </source>
</evidence>
<keyword evidence="4 5" id="KW-0472">Membrane</keyword>
<gene>
    <name evidence="6" type="ORF">PY649_32745</name>
</gene>
<comment type="subcellular location">
    <subcellularLocation>
        <location evidence="1">Membrane</location>
        <topology evidence="1">Multi-pass membrane protein</topology>
    </subcellularLocation>
</comment>
<protein>
    <submittedName>
        <fullName evidence="6">Isoprenylcysteine carboxylmethyltransferase family protein</fullName>
    </submittedName>
</protein>
<dbReference type="Proteomes" id="UP001172645">
    <property type="component" value="Unassembled WGS sequence"/>
</dbReference>
<evidence type="ECO:0000256" key="3">
    <source>
        <dbReference type="ARBA" id="ARBA00022989"/>
    </source>
</evidence>
<evidence type="ECO:0000256" key="2">
    <source>
        <dbReference type="ARBA" id="ARBA00022692"/>
    </source>
</evidence>
<keyword evidence="2 5" id="KW-0812">Transmembrane</keyword>
<keyword evidence="7" id="KW-1185">Reference proteome</keyword>
<feature type="transmembrane region" description="Helical" evidence="5">
    <location>
        <begin position="20"/>
        <end position="42"/>
    </location>
</feature>
<sequence length="62" mass="6944">MAIALKHAHPNYYPNILPELMGFGLALAAYFTPVIGLAIYAIPLSIRILQKERVMGEHFANY</sequence>
<dbReference type="Pfam" id="PF04140">
    <property type="entry name" value="ICMT"/>
    <property type="match status" value="1"/>
</dbReference>
<evidence type="ECO:0000256" key="5">
    <source>
        <dbReference type="SAM" id="Phobius"/>
    </source>
</evidence>